<name>A0A6I3SZN6_9BURK</name>
<feature type="non-terminal residue" evidence="1">
    <location>
        <position position="89"/>
    </location>
</feature>
<reference evidence="1 2" key="1">
    <citation type="submission" date="2019-11" db="EMBL/GenBank/DDBJ databases">
        <title>Type strains purchased from KCTC, JCM and DSMZ.</title>
        <authorList>
            <person name="Lu H."/>
        </authorList>
    </citation>
    <scope>NUCLEOTIDE SEQUENCE [LARGE SCALE GENOMIC DNA]</scope>
    <source>
        <strain evidence="1 2">KCTC 52429</strain>
    </source>
</reference>
<sequence length="89" mass="9773">MAYRWVTANSVWLEEEHNRFELEAGRDLARIDWQRARGRLPDVAQLLGAALPASCAHAAIYPEGFAFCPDCGAPLAAATPPPRPAWWGA</sequence>
<dbReference type="EMBL" id="WNKZ01000055">
    <property type="protein sequence ID" value="MTV54569.1"/>
    <property type="molecule type" value="Genomic_DNA"/>
</dbReference>
<evidence type="ECO:0000313" key="2">
    <source>
        <dbReference type="Proteomes" id="UP000430634"/>
    </source>
</evidence>
<dbReference type="AlphaFoldDB" id="A0A6I3SZN6"/>
<organism evidence="1 2">
    <name type="scientific">Pseudoduganella buxea</name>
    <dbReference type="NCBI Taxonomy" id="1949069"/>
    <lineage>
        <taxon>Bacteria</taxon>
        <taxon>Pseudomonadati</taxon>
        <taxon>Pseudomonadota</taxon>
        <taxon>Betaproteobacteria</taxon>
        <taxon>Burkholderiales</taxon>
        <taxon>Oxalobacteraceae</taxon>
        <taxon>Telluria group</taxon>
        <taxon>Pseudoduganella</taxon>
    </lineage>
</organism>
<evidence type="ECO:0000313" key="1">
    <source>
        <dbReference type="EMBL" id="MTV54569.1"/>
    </source>
</evidence>
<protein>
    <submittedName>
        <fullName evidence="1">Uncharacterized protein</fullName>
    </submittedName>
</protein>
<accession>A0A6I3SZN6</accession>
<proteinExistence type="predicted"/>
<dbReference type="Proteomes" id="UP000430634">
    <property type="component" value="Unassembled WGS sequence"/>
</dbReference>
<gene>
    <name evidence="1" type="ORF">GM672_17715</name>
</gene>
<comment type="caution">
    <text evidence="1">The sequence shown here is derived from an EMBL/GenBank/DDBJ whole genome shotgun (WGS) entry which is preliminary data.</text>
</comment>